<dbReference type="NCBIfam" id="NF008270">
    <property type="entry name" value="PRK11043.1"/>
    <property type="match status" value="1"/>
</dbReference>
<keyword evidence="8" id="KW-0997">Cell inner membrane</keyword>
<accession>W8UZ63</accession>
<evidence type="ECO:0000256" key="6">
    <source>
        <dbReference type="ARBA" id="ARBA00022989"/>
    </source>
</evidence>
<evidence type="ECO:0000256" key="8">
    <source>
        <dbReference type="RuleBase" id="RU365088"/>
    </source>
</evidence>
<dbReference type="NCBIfam" id="TIGR00710">
    <property type="entry name" value="efflux_Bcr_CflA"/>
    <property type="match status" value="1"/>
</dbReference>
<feature type="domain" description="Major facilitator superfamily (MFS) profile" evidence="9">
    <location>
        <begin position="38"/>
        <end position="417"/>
    </location>
</feature>
<reference evidence="10 11" key="1">
    <citation type="journal article" date="2014" name="Proc. Natl. Acad. Sci. U.S.A.">
        <title>Molecular dissection of the evolution of carbapenem-resistant multilocus sequence type 258 Klebsiella pneumoniae.</title>
        <authorList>
            <person name="Deleo F.R."/>
            <person name="Chen L."/>
            <person name="Porcella S.F."/>
            <person name="Martens C.A."/>
            <person name="Kobayashi S.D."/>
            <person name="Porter A.R."/>
            <person name="Chavda K.D."/>
            <person name="Jacobs M.R."/>
            <person name="Mathema B."/>
            <person name="Olsen R.J."/>
            <person name="Bonomo R.A."/>
            <person name="Musser J.M."/>
            <person name="Kreiswirth B.N."/>
        </authorList>
    </citation>
    <scope>NUCLEOTIDE SEQUENCE [LARGE SCALE GENOMIC DNA]</scope>
    <source>
        <strain evidence="10">30684/NJST258_2</strain>
    </source>
</reference>
<evidence type="ECO:0000259" key="9">
    <source>
        <dbReference type="PROSITE" id="PS50850"/>
    </source>
</evidence>
<dbReference type="Proteomes" id="UP000019586">
    <property type="component" value="Chromosome"/>
</dbReference>
<dbReference type="Pfam" id="PF07690">
    <property type="entry name" value="MFS_1"/>
    <property type="match status" value="1"/>
</dbReference>
<dbReference type="InterPro" id="IPR011701">
    <property type="entry name" value="MFS"/>
</dbReference>
<feature type="transmembrane region" description="Helical" evidence="8">
    <location>
        <begin position="38"/>
        <end position="59"/>
    </location>
</feature>
<dbReference type="EMBL" id="CP006918">
    <property type="protein sequence ID" value="AHM79207.1"/>
    <property type="molecule type" value="Genomic_DNA"/>
</dbReference>
<dbReference type="GO" id="GO:1990961">
    <property type="term" value="P:xenobiotic detoxification by transmembrane export across the plasma membrane"/>
    <property type="evidence" value="ECO:0007669"/>
    <property type="project" value="InterPro"/>
</dbReference>
<comment type="similarity">
    <text evidence="2 8">Belongs to the major facilitator superfamily. Bcr/CmlA family.</text>
</comment>
<gene>
    <name evidence="10" type="ORF">KPNJ2_02427</name>
</gene>
<keyword evidence="4" id="KW-1003">Cell membrane</keyword>
<dbReference type="HOGENOM" id="CLU_001265_47_1_6"/>
<dbReference type="PATRIC" id="fig|1420013.3.peg.2282"/>
<protein>
    <recommendedName>
        <fullName evidence="8">Bcr/CflA family efflux transporter</fullName>
    </recommendedName>
</protein>
<keyword evidence="5 8" id="KW-0812">Transmembrane</keyword>
<dbReference type="GO" id="GO:0042910">
    <property type="term" value="F:xenobiotic transmembrane transporter activity"/>
    <property type="evidence" value="ECO:0007669"/>
    <property type="project" value="InterPro"/>
</dbReference>
<feature type="transmembrane region" description="Helical" evidence="8">
    <location>
        <begin position="240"/>
        <end position="260"/>
    </location>
</feature>
<comment type="subcellular location">
    <subcellularLocation>
        <location evidence="8">Cell inner membrane</location>
        <topology evidence="8">Multi-pass membrane protein</topology>
    </subcellularLocation>
    <subcellularLocation>
        <location evidence="1">Cell membrane</location>
        <topology evidence="1">Multi-pass membrane protein</topology>
    </subcellularLocation>
</comment>
<sequence>MHVTNISVSQATMHSLHSAASYLYTNYENVMSQPGKGFLVWLAGLSVLGFLATDMYLPAFAAMQQDLNTSAASISASLSLFLAGFALGQLFWGPLSDRYGRKPVLLSGLAIFAAGCLGMLWVHNATLMLALRFLQAIGVCAAAVTWQAMVADYYPAQRTNRIFATIMPLVGLSPALAPLLGSWLLVHFEWQAIFATLFAITLLLMLPALRLKAAAKSVVVTQQKITFLALLRSREYSGNVLIYAACSASFFAWLTGSPFILHEMGYGPTAIGLSYIPQTIAFLVGGYGCRALLQKWSGQQMLPWLLVIFAVSVAATWLVGLQTHASLVALMIPFCMMAVVNGGIYPIVVAQALKPFPQATGRAAALQNTLQLGLCFLTSLLVSALIATPLLTTTSVMLVSIGLAGIGYRLQQTPELTPHSSHA</sequence>
<name>W8UZ63_KLEPN</name>
<evidence type="ECO:0000256" key="7">
    <source>
        <dbReference type="ARBA" id="ARBA00023136"/>
    </source>
</evidence>
<organism evidence="10 11">
    <name type="scientific">Klebsiella pneumoniae 30684/NJST258_2</name>
    <dbReference type="NCBI Taxonomy" id="1420013"/>
    <lineage>
        <taxon>Bacteria</taxon>
        <taxon>Pseudomonadati</taxon>
        <taxon>Pseudomonadota</taxon>
        <taxon>Gammaproteobacteria</taxon>
        <taxon>Enterobacterales</taxon>
        <taxon>Enterobacteriaceae</taxon>
        <taxon>Klebsiella/Raoultella group</taxon>
        <taxon>Klebsiella</taxon>
        <taxon>Klebsiella pneumoniae complex</taxon>
    </lineage>
</organism>
<dbReference type="Gene3D" id="1.20.1720.10">
    <property type="entry name" value="Multidrug resistance protein D"/>
    <property type="match status" value="1"/>
</dbReference>
<dbReference type="PROSITE" id="PS50850">
    <property type="entry name" value="MFS"/>
    <property type="match status" value="1"/>
</dbReference>
<evidence type="ECO:0000256" key="5">
    <source>
        <dbReference type="ARBA" id="ARBA00022692"/>
    </source>
</evidence>
<dbReference type="CDD" id="cd17320">
    <property type="entry name" value="MFS_MdfA_MDR_like"/>
    <property type="match status" value="1"/>
</dbReference>
<evidence type="ECO:0000256" key="1">
    <source>
        <dbReference type="ARBA" id="ARBA00004651"/>
    </source>
</evidence>
<feature type="transmembrane region" description="Helical" evidence="8">
    <location>
        <begin position="266"/>
        <end position="289"/>
    </location>
</feature>
<evidence type="ECO:0000313" key="11">
    <source>
        <dbReference type="Proteomes" id="UP000019586"/>
    </source>
</evidence>
<keyword evidence="6 8" id="KW-1133">Transmembrane helix</keyword>
<evidence type="ECO:0000313" key="10">
    <source>
        <dbReference type="EMBL" id="AHM79207.1"/>
    </source>
</evidence>
<evidence type="ECO:0000256" key="3">
    <source>
        <dbReference type="ARBA" id="ARBA00022448"/>
    </source>
</evidence>
<evidence type="ECO:0000256" key="2">
    <source>
        <dbReference type="ARBA" id="ARBA00006236"/>
    </source>
</evidence>
<feature type="transmembrane region" description="Helical" evidence="8">
    <location>
        <begin position="325"/>
        <end position="348"/>
    </location>
</feature>
<dbReference type="KEGG" id="kps:KPNJ2_02427"/>
<dbReference type="AlphaFoldDB" id="W8UZ63"/>
<feature type="transmembrane region" description="Helical" evidence="8">
    <location>
        <begin position="369"/>
        <end position="387"/>
    </location>
</feature>
<dbReference type="InterPro" id="IPR036259">
    <property type="entry name" value="MFS_trans_sf"/>
</dbReference>
<feature type="transmembrane region" description="Helical" evidence="8">
    <location>
        <begin position="190"/>
        <end position="209"/>
    </location>
</feature>
<dbReference type="InterPro" id="IPR004812">
    <property type="entry name" value="Efflux_drug-R_Bcr/CmlA"/>
</dbReference>
<feature type="transmembrane region" description="Helical" evidence="8">
    <location>
        <begin position="301"/>
        <end position="319"/>
    </location>
</feature>
<comment type="caution">
    <text evidence="8">Lacks conserved residue(s) required for the propagation of feature annotation.</text>
</comment>
<feature type="transmembrane region" description="Helical" evidence="8">
    <location>
        <begin position="71"/>
        <end position="92"/>
    </location>
</feature>
<dbReference type="PANTHER" id="PTHR23502">
    <property type="entry name" value="MAJOR FACILITATOR SUPERFAMILY"/>
    <property type="match status" value="1"/>
</dbReference>
<dbReference type="FunFam" id="1.20.1720.10:FF:000005">
    <property type="entry name" value="Bcr/CflA family efflux transporter"/>
    <property type="match status" value="1"/>
</dbReference>
<dbReference type="PANTHER" id="PTHR23502:SF162">
    <property type="entry name" value="INNER MEMBRANE TRANSPORT PROTEIN YDHC"/>
    <property type="match status" value="1"/>
</dbReference>
<feature type="transmembrane region" description="Helical" evidence="8">
    <location>
        <begin position="104"/>
        <end position="123"/>
    </location>
</feature>
<feature type="transmembrane region" description="Helical" evidence="8">
    <location>
        <begin position="162"/>
        <end position="184"/>
    </location>
</feature>
<evidence type="ECO:0000256" key="4">
    <source>
        <dbReference type="ARBA" id="ARBA00022475"/>
    </source>
</evidence>
<keyword evidence="7 8" id="KW-0472">Membrane</keyword>
<proteinExistence type="inferred from homology"/>
<keyword evidence="3 8" id="KW-0813">Transport</keyword>
<dbReference type="InterPro" id="IPR020846">
    <property type="entry name" value="MFS_dom"/>
</dbReference>
<dbReference type="GO" id="GO:0005886">
    <property type="term" value="C:plasma membrane"/>
    <property type="evidence" value="ECO:0007669"/>
    <property type="project" value="UniProtKB-SubCell"/>
</dbReference>
<dbReference type="SUPFAM" id="SSF103473">
    <property type="entry name" value="MFS general substrate transporter"/>
    <property type="match status" value="1"/>
</dbReference>
<feature type="transmembrane region" description="Helical" evidence="8">
    <location>
        <begin position="129"/>
        <end position="150"/>
    </location>
</feature>